<dbReference type="AlphaFoldDB" id="A0A0N1H2V0"/>
<feature type="compositionally biased region" description="Basic and acidic residues" evidence="2">
    <location>
        <begin position="335"/>
        <end position="350"/>
    </location>
</feature>
<feature type="coiled-coil region" evidence="1">
    <location>
        <begin position="107"/>
        <end position="192"/>
    </location>
</feature>
<dbReference type="Proteomes" id="UP000038010">
    <property type="component" value="Unassembled WGS sequence"/>
</dbReference>
<accession>A0A0N1H2V0</accession>
<gene>
    <name evidence="3" type="ORF">AB675_4695</name>
</gene>
<protein>
    <submittedName>
        <fullName evidence="3">Uncharacterized protein</fullName>
    </submittedName>
</protein>
<keyword evidence="4" id="KW-1185">Reference proteome</keyword>
<dbReference type="RefSeq" id="XP_017999085.1">
    <property type="nucleotide sequence ID" value="XM_018144852.1"/>
</dbReference>
<feature type="compositionally biased region" description="Basic and acidic residues" evidence="2">
    <location>
        <begin position="7"/>
        <end position="24"/>
    </location>
</feature>
<evidence type="ECO:0000256" key="1">
    <source>
        <dbReference type="SAM" id="Coils"/>
    </source>
</evidence>
<proteinExistence type="predicted"/>
<evidence type="ECO:0000256" key="2">
    <source>
        <dbReference type="SAM" id="MobiDB-lite"/>
    </source>
</evidence>
<feature type="compositionally biased region" description="Basic residues" evidence="2">
    <location>
        <begin position="32"/>
        <end position="41"/>
    </location>
</feature>
<feature type="region of interest" description="Disordered" evidence="2">
    <location>
        <begin position="333"/>
        <end position="359"/>
    </location>
</feature>
<keyword evidence="1" id="KW-0175">Coiled coil</keyword>
<reference evidence="3 4" key="1">
    <citation type="submission" date="2015-06" db="EMBL/GenBank/DDBJ databases">
        <title>Draft genome of the ant-associated black yeast Phialophora attae CBS 131958.</title>
        <authorList>
            <person name="Moreno L.F."/>
            <person name="Stielow B.J."/>
            <person name="de Hoog S."/>
            <person name="Vicente V.A."/>
            <person name="Weiss V.A."/>
            <person name="de Vries M."/>
            <person name="Cruz L.M."/>
            <person name="Souza E.M."/>
        </authorList>
    </citation>
    <scope>NUCLEOTIDE SEQUENCE [LARGE SCALE GENOMIC DNA]</scope>
    <source>
        <strain evidence="3 4">CBS 131958</strain>
    </source>
</reference>
<dbReference type="OrthoDB" id="6133115at2759"/>
<organism evidence="3 4">
    <name type="scientific">Cyphellophora attinorum</name>
    <dbReference type="NCBI Taxonomy" id="1664694"/>
    <lineage>
        <taxon>Eukaryota</taxon>
        <taxon>Fungi</taxon>
        <taxon>Dikarya</taxon>
        <taxon>Ascomycota</taxon>
        <taxon>Pezizomycotina</taxon>
        <taxon>Eurotiomycetes</taxon>
        <taxon>Chaetothyriomycetidae</taxon>
        <taxon>Chaetothyriales</taxon>
        <taxon>Cyphellophoraceae</taxon>
        <taxon>Cyphellophora</taxon>
    </lineage>
</organism>
<evidence type="ECO:0000313" key="4">
    <source>
        <dbReference type="Proteomes" id="UP000038010"/>
    </source>
</evidence>
<feature type="region of interest" description="Disordered" evidence="2">
    <location>
        <begin position="1"/>
        <end position="76"/>
    </location>
</feature>
<evidence type="ECO:0000313" key="3">
    <source>
        <dbReference type="EMBL" id="KPI39122.1"/>
    </source>
</evidence>
<dbReference type="GeneID" id="28736732"/>
<dbReference type="EMBL" id="LFJN01000016">
    <property type="protein sequence ID" value="KPI39122.1"/>
    <property type="molecule type" value="Genomic_DNA"/>
</dbReference>
<name>A0A0N1H2V0_9EURO</name>
<dbReference type="VEuPathDB" id="FungiDB:AB675_4695"/>
<comment type="caution">
    <text evidence="3">The sequence shown here is derived from an EMBL/GenBank/DDBJ whole genome shotgun (WGS) entry which is preliminary data.</text>
</comment>
<sequence length="359" mass="42569">MSVHVLGTRDRSRSRYDSDSDREYVNIPVPLPHRRRSRDRGRRSPDTVVNQNFLGLPDAGGRRRAASTSGQPAPINLVVNPRTQTTITADTAAAVGTRAPARRERIEDEIEDRRRRDERDRRRWEEEQELKAARKKKEEEELIAKAKLEEEKKKKDAEDLRRKILEEEEVKKAKKKREKEEQEKEVDEKMRAKFKALGMRSLLSISSYSDSRIEELMKGKREKHHHDQEWAIDLTRPTHIKVRRQYLLPDTLDHFNLPWEYDKHNTDYIIIKRYIDADFQEVLFEHTRKLIIKRKTTKTITSGYEKDVTVTLRPKEDVVEVVKDRNDNMFLVRSKSRDGRSRSRSRDPSSSRRRSFIFT</sequence>